<keyword evidence="3" id="KW-0413">Isomerase</keyword>
<dbReference type="PANTHER" id="PTHR28004:SF2">
    <property type="entry name" value="D-SERINE DEHYDRATASE"/>
    <property type="match status" value="1"/>
</dbReference>
<dbReference type="EC" id="5.1.1.1" evidence="3"/>
<evidence type="ECO:0000313" key="3">
    <source>
        <dbReference type="EMBL" id="MDP0399546.1"/>
    </source>
</evidence>
<dbReference type="GO" id="GO:0008721">
    <property type="term" value="F:D-serine ammonia-lyase activity"/>
    <property type="evidence" value="ECO:0007669"/>
    <property type="project" value="TreeGrafter"/>
</dbReference>
<evidence type="ECO:0000259" key="2">
    <source>
        <dbReference type="Pfam" id="PF01168"/>
    </source>
</evidence>
<dbReference type="InterPro" id="IPR051466">
    <property type="entry name" value="D-amino_acid_metab_enzyme"/>
</dbReference>
<comment type="caution">
    <text evidence="3">The sequence shown here is derived from an EMBL/GenBank/DDBJ whole genome shotgun (WGS) entry which is preliminary data.</text>
</comment>
<dbReference type="EMBL" id="JAUTIX010000006">
    <property type="protein sequence ID" value="MDP0399546.1"/>
    <property type="molecule type" value="Genomic_DNA"/>
</dbReference>
<dbReference type="InterPro" id="IPR001608">
    <property type="entry name" value="Ala_racemase_N"/>
</dbReference>
<dbReference type="InterPro" id="IPR029066">
    <property type="entry name" value="PLP-binding_barrel"/>
</dbReference>
<dbReference type="PANTHER" id="PTHR28004">
    <property type="entry name" value="ZGC:162816-RELATED"/>
    <property type="match status" value="1"/>
</dbReference>
<dbReference type="RefSeq" id="WP_220655858.1">
    <property type="nucleotide sequence ID" value="NZ_BAAAII010000016.1"/>
</dbReference>
<dbReference type="SUPFAM" id="SSF51419">
    <property type="entry name" value="PLP-binding barrel"/>
    <property type="match status" value="1"/>
</dbReference>
<keyword evidence="4" id="KW-1185">Reference proteome</keyword>
<organism evidence="3 4">
    <name type="scientific">Tsukamurella strandjordii</name>
    <dbReference type="NCBI Taxonomy" id="147577"/>
    <lineage>
        <taxon>Bacteria</taxon>
        <taxon>Bacillati</taxon>
        <taxon>Actinomycetota</taxon>
        <taxon>Actinomycetes</taxon>
        <taxon>Mycobacteriales</taxon>
        <taxon>Tsukamurellaceae</taxon>
        <taxon>Tsukamurella</taxon>
    </lineage>
</organism>
<dbReference type="GO" id="GO:0008784">
    <property type="term" value="F:alanine racemase activity"/>
    <property type="evidence" value="ECO:0007669"/>
    <property type="project" value="UniProtKB-EC"/>
</dbReference>
<feature type="compositionally biased region" description="Low complexity" evidence="1">
    <location>
        <begin position="1"/>
        <end position="14"/>
    </location>
</feature>
<dbReference type="AlphaFoldDB" id="A0AA90SS76"/>
<sequence>MTANGTGETTTGAADLDLGAPPSTTERPWETDPAAYWATIDAGTQALDAPILAADLDALRHNVADMRRRAGGTPIRVASKSVRSRPILDALLRVPGYAGVLAYDVAEAHWLAADGLAHDGADRPGCPDVLVGYPSADLGAIAALAADEQAASRVTLMIDDPEQLDLVDAAVPPSRRPDLRVCIDIDASFRAPVLGVIGALRSPVRTRAEASALAVTVSGRKGFRLVGAMTYDAQIAGVGDLSIRRPGAAALLRTMQRASWDELVARRLDILTDLRRIADLEFVNGGGTGSLELNASDPNISDIAAGSGLYGPHLFDGYSHFRPAPAMAFGLAVVRRPAPDTVTCHGGGWIASGAAGSDRLPVPVWPAGLELTGREGAGEVQTPVQGPRARRISLGDRVWFRHTKAGEPAEHAQQIAVLSDGAVVAQVPTYRGEGRCFL</sequence>
<evidence type="ECO:0000256" key="1">
    <source>
        <dbReference type="SAM" id="MobiDB-lite"/>
    </source>
</evidence>
<reference evidence="3" key="1">
    <citation type="submission" date="2023-08" db="EMBL/GenBank/DDBJ databases">
        <title>The draft genome of Tsukamurella strandjordii strain 050030.</title>
        <authorList>
            <person name="Zhao F."/>
            <person name="Feng Y."/>
            <person name="Zong Z."/>
        </authorList>
    </citation>
    <scope>NUCLEOTIDE SEQUENCE</scope>
    <source>
        <strain evidence="3">050030</strain>
    </source>
</reference>
<protein>
    <submittedName>
        <fullName evidence="3">Alanine racemase</fullName>
        <ecNumber evidence="3">5.1.1.1</ecNumber>
    </submittedName>
</protein>
<gene>
    <name evidence="3" type="ORF">Q7X28_16590</name>
</gene>
<dbReference type="GO" id="GO:0036088">
    <property type="term" value="P:D-serine catabolic process"/>
    <property type="evidence" value="ECO:0007669"/>
    <property type="project" value="TreeGrafter"/>
</dbReference>
<feature type="domain" description="Alanine racemase N-terminal" evidence="2">
    <location>
        <begin position="55"/>
        <end position="236"/>
    </location>
</feature>
<dbReference type="Pfam" id="PF01168">
    <property type="entry name" value="Ala_racemase_N"/>
    <property type="match status" value="1"/>
</dbReference>
<accession>A0AA90SS76</accession>
<name>A0AA90SS76_9ACTN</name>
<proteinExistence type="predicted"/>
<dbReference type="Gene3D" id="3.20.20.10">
    <property type="entry name" value="Alanine racemase"/>
    <property type="match status" value="1"/>
</dbReference>
<feature type="region of interest" description="Disordered" evidence="1">
    <location>
        <begin position="1"/>
        <end position="30"/>
    </location>
</feature>
<evidence type="ECO:0000313" key="4">
    <source>
        <dbReference type="Proteomes" id="UP001178281"/>
    </source>
</evidence>
<dbReference type="Proteomes" id="UP001178281">
    <property type="component" value="Unassembled WGS sequence"/>
</dbReference>